<proteinExistence type="predicted"/>
<dbReference type="Proteomes" id="UP000018731">
    <property type="component" value="Unassembled WGS sequence"/>
</dbReference>
<sequence>MRIWSITLRIAQRVRQKIKQCLQSVIDTIKKWLILQKNNLNVSQKVFSLWQFLKRCFGGLKTTKNSSQKSHKDGQENLPQETTPKENLSQKSLPKIWLQKFQKLCQNLRSLLLCRKIKQYKQKSIKIFSTLFAPIFLWLKSICIATFSAILLPIYKHLANLPFIQKISQVLKRHCHRYKRKIFVKSARAIQKLKHIFYKTHFVALSFYALCGILALFSAFGFGVKYGVETLLNPSKPSIFFASFIQSHLKSSLEKSSFTLAPKDYLEVLKNQTEDKGKQKIQKNPTNPPPKPTPTTPPIMPKLDESKNIFYGSFTFSHALSLAQNALLERDFVRARIWIYRAWDMQSGSRDDSKKVWELYLQSYEEDALASSQEKQKAKAIFKNAQEYYGF</sequence>
<feature type="region of interest" description="Disordered" evidence="1">
    <location>
        <begin position="274"/>
        <end position="299"/>
    </location>
</feature>
<evidence type="ECO:0000256" key="2">
    <source>
        <dbReference type="SAM" id="Phobius"/>
    </source>
</evidence>
<dbReference type="AlphaFoldDB" id="V8C5E5"/>
<dbReference type="HOGENOM" id="CLU_705502_0_0_7"/>
<comment type="caution">
    <text evidence="3">The sequence shown here is derived from an EMBL/GenBank/DDBJ whole genome shotgun (WGS) entry which is preliminary data.</text>
</comment>
<dbReference type="EMBL" id="AZJI01000010">
    <property type="protein sequence ID" value="ETD22250.1"/>
    <property type="molecule type" value="Genomic_DNA"/>
</dbReference>
<dbReference type="STRING" id="1357400.HMPREF2086_01981"/>
<reference evidence="3 4" key="1">
    <citation type="journal article" date="2014" name="Genome Announc.">
        <title>Draft genome sequences of six enterohepatic helicobacter species isolated from humans and one from rhesus macaques.</title>
        <authorList>
            <person name="Shen Z."/>
            <person name="Sheh A."/>
            <person name="Young S.K."/>
            <person name="Abouelliel A."/>
            <person name="Ward D.V."/>
            <person name="Earl A.M."/>
            <person name="Fox J.G."/>
        </authorList>
    </citation>
    <scope>NUCLEOTIDE SEQUENCE [LARGE SCALE GENOMIC DNA]</scope>
    <source>
        <strain evidence="3 4">MIT 99-5501</strain>
    </source>
</reference>
<evidence type="ECO:0000256" key="1">
    <source>
        <dbReference type="SAM" id="MobiDB-lite"/>
    </source>
</evidence>
<evidence type="ECO:0000313" key="4">
    <source>
        <dbReference type="Proteomes" id="UP000018731"/>
    </source>
</evidence>
<feature type="region of interest" description="Disordered" evidence="1">
    <location>
        <begin position="63"/>
        <end position="88"/>
    </location>
</feature>
<feature type="compositionally biased region" description="Pro residues" evidence="1">
    <location>
        <begin position="286"/>
        <end position="299"/>
    </location>
</feature>
<keyword evidence="2" id="KW-0472">Membrane</keyword>
<gene>
    <name evidence="3" type="ORF">HMPREF2086_01981</name>
</gene>
<evidence type="ECO:0000313" key="3">
    <source>
        <dbReference type="EMBL" id="ETD22250.1"/>
    </source>
</evidence>
<keyword evidence="2" id="KW-1133">Transmembrane helix</keyword>
<feature type="compositionally biased region" description="Polar residues" evidence="1">
    <location>
        <begin position="77"/>
        <end position="88"/>
    </location>
</feature>
<accession>V8C5E5</accession>
<protein>
    <submittedName>
        <fullName evidence="3">Uncharacterized protein</fullName>
    </submittedName>
</protein>
<dbReference type="PATRIC" id="fig|1357400.3.peg.2681"/>
<feature type="transmembrane region" description="Helical" evidence="2">
    <location>
        <begin position="202"/>
        <end position="224"/>
    </location>
</feature>
<keyword evidence="2" id="KW-0812">Transmembrane</keyword>
<organism evidence="3 4">
    <name type="scientific">Helicobacter macacae MIT 99-5501</name>
    <dbReference type="NCBI Taxonomy" id="1357400"/>
    <lineage>
        <taxon>Bacteria</taxon>
        <taxon>Pseudomonadati</taxon>
        <taxon>Campylobacterota</taxon>
        <taxon>Epsilonproteobacteria</taxon>
        <taxon>Campylobacterales</taxon>
        <taxon>Helicobacteraceae</taxon>
        <taxon>Helicobacter</taxon>
    </lineage>
</organism>
<keyword evidence="4" id="KW-1185">Reference proteome</keyword>
<feature type="transmembrane region" description="Helical" evidence="2">
    <location>
        <begin position="125"/>
        <end position="155"/>
    </location>
</feature>
<name>V8C5E5_9HELI</name>